<comment type="caution">
    <text evidence="2">The sequence shown here is derived from an EMBL/GenBank/DDBJ whole genome shotgun (WGS) entry which is preliminary data.</text>
</comment>
<proteinExistence type="predicted"/>
<dbReference type="OrthoDB" id="6887408at2"/>
<name>A0A5R9QLL4_9PSED</name>
<accession>A0A5R9QLL4</accession>
<evidence type="ECO:0000313" key="2">
    <source>
        <dbReference type="EMBL" id="TLX70043.1"/>
    </source>
</evidence>
<keyword evidence="1" id="KW-0812">Transmembrane</keyword>
<keyword evidence="1" id="KW-0472">Membrane</keyword>
<protein>
    <submittedName>
        <fullName evidence="2">Uncharacterized protein</fullName>
    </submittedName>
</protein>
<sequence>MPRLLPEWLWPRLEALSSQQQLDQQKRKQSLHDKVKDATWSDHCEVALEESRRLFDAEQERRRGADNKAGIYLAAITALIPVLASVLPNLWKDGIDKVFASVSLLIFAGALSYLLRAGLWAFSTIRVSGFAQLGPADIAASWDNGNPQQQLTKHLLLSVDFNMEGTNKKVSCIKMTHEFLLRSFVSFAAFLAVQAIWPMAAWSIETFYARLITPLLMCMP</sequence>
<dbReference type="AlphaFoldDB" id="A0A5R9QLL4"/>
<evidence type="ECO:0000256" key="1">
    <source>
        <dbReference type="SAM" id="Phobius"/>
    </source>
</evidence>
<keyword evidence="3" id="KW-1185">Reference proteome</keyword>
<feature type="transmembrane region" description="Helical" evidence="1">
    <location>
        <begin position="69"/>
        <end position="87"/>
    </location>
</feature>
<dbReference type="EMBL" id="SWDV01000063">
    <property type="protein sequence ID" value="TLX70043.1"/>
    <property type="molecule type" value="Genomic_DNA"/>
</dbReference>
<reference evidence="2 3" key="1">
    <citation type="submission" date="2019-04" db="EMBL/GenBank/DDBJ databases">
        <authorList>
            <person name="Li M."/>
        </authorList>
    </citation>
    <scope>NUCLEOTIDE SEQUENCE [LARGE SCALE GENOMIC DNA]</scope>
    <source>
        <strain evidence="2 3">LAM1902</strain>
    </source>
</reference>
<gene>
    <name evidence="2" type="ORF">FAS41_29295</name>
</gene>
<evidence type="ECO:0000313" key="3">
    <source>
        <dbReference type="Proteomes" id="UP000306635"/>
    </source>
</evidence>
<organism evidence="2 3">
    <name type="scientific">Pseudomonas nicosulfuronedens</name>
    <dbReference type="NCBI Taxonomy" id="2571105"/>
    <lineage>
        <taxon>Bacteria</taxon>
        <taxon>Pseudomonadati</taxon>
        <taxon>Pseudomonadota</taxon>
        <taxon>Gammaproteobacteria</taxon>
        <taxon>Pseudomonadales</taxon>
        <taxon>Pseudomonadaceae</taxon>
        <taxon>Pseudomonas</taxon>
    </lineage>
</organism>
<dbReference type="Proteomes" id="UP000306635">
    <property type="component" value="Unassembled WGS sequence"/>
</dbReference>
<feature type="transmembrane region" description="Helical" evidence="1">
    <location>
        <begin position="99"/>
        <end position="122"/>
    </location>
</feature>
<feature type="transmembrane region" description="Helical" evidence="1">
    <location>
        <begin position="179"/>
        <end position="197"/>
    </location>
</feature>
<dbReference type="RefSeq" id="WP_138526790.1">
    <property type="nucleotide sequence ID" value="NZ_SWDV01000063.1"/>
</dbReference>
<keyword evidence="1" id="KW-1133">Transmembrane helix</keyword>